<dbReference type="EMBL" id="CHKL01000011">
    <property type="protein sequence ID" value="COV58419.1"/>
    <property type="molecule type" value="Genomic_DNA"/>
</dbReference>
<sequence length="196" mass="21526">MRGGHRSGLCVTQARWQRRGQPSVTRDECAPAAVRRHATNMVTNLVVSDAWSDRGHHAGEIRAQLGQVSLEAGVATESDEYIGKVDAGRTDRNLDLSWSWWNAVKRGQLYRLHIAGGTDLQAHAALLMIRDDGAPLLRTQRGRTQARHVPLVVSPGGLVFFRRGQQLACQLLDTGLFVHVDLGGTQVRVLGADRPQ</sequence>
<dbReference type="EMBL" id="CSBK01000011">
    <property type="protein sequence ID" value="COW78178.1"/>
    <property type="molecule type" value="Genomic_DNA"/>
</dbReference>
<dbReference type="EMBL" id="CFOH01000058">
    <property type="protein sequence ID" value="CFE47088.1"/>
    <property type="molecule type" value="Genomic_DNA"/>
</dbReference>
<dbReference type="EMBL" id="CQQC01001957">
    <property type="protein sequence ID" value="CNW37915.1"/>
    <property type="molecule type" value="Genomic_DNA"/>
</dbReference>
<dbReference type="Proteomes" id="UP000046947">
    <property type="component" value="Unassembled WGS sequence"/>
</dbReference>
<evidence type="ECO:0000313" key="2">
    <source>
        <dbReference type="EMBL" id="CFR82781.1"/>
    </source>
</evidence>
<evidence type="ECO:0000313" key="6">
    <source>
        <dbReference type="Proteomes" id="UP000039021"/>
    </source>
</evidence>
<evidence type="ECO:0000313" key="8">
    <source>
        <dbReference type="Proteomes" id="UP000046680"/>
    </source>
</evidence>
<name>A0A655FWF9_MYCTX</name>
<evidence type="ECO:0000313" key="10">
    <source>
        <dbReference type="Proteomes" id="UP000048600"/>
    </source>
</evidence>
<evidence type="ECO:0000313" key="7">
    <source>
        <dbReference type="Proteomes" id="UP000039217"/>
    </source>
</evidence>
<reference evidence="5" key="2">
    <citation type="submission" date="2015-03" db="EMBL/GenBank/DDBJ databases">
        <authorList>
            <consortium name="Pathogen Informatics"/>
            <person name="Murphy D."/>
        </authorList>
    </citation>
    <scope>NUCLEOTIDE SEQUENCE</scope>
    <source>
        <strain evidence="5">N09902308</strain>
    </source>
</reference>
<organism evidence="3 7">
    <name type="scientific">Mycobacterium tuberculosis</name>
    <dbReference type="NCBI Taxonomy" id="1773"/>
    <lineage>
        <taxon>Bacteria</taxon>
        <taxon>Bacillati</taxon>
        <taxon>Actinomycetota</taxon>
        <taxon>Actinomycetes</taxon>
        <taxon>Mycobacteriales</taxon>
        <taxon>Mycobacteriaceae</taxon>
        <taxon>Mycobacterium</taxon>
        <taxon>Mycobacterium tuberculosis complex</taxon>
    </lineage>
</organism>
<dbReference type="Proteomes" id="UP000039021">
    <property type="component" value="Unassembled WGS sequence"/>
</dbReference>
<dbReference type="EMBL" id="CGCX01000749">
    <property type="protein sequence ID" value="CFR82781.1"/>
    <property type="molecule type" value="Genomic_DNA"/>
</dbReference>
<dbReference type="AlphaFoldDB" id="A0A655FWF9"/>
<evidence type="ECO:0000313" key="9">
    <source>
        <dbReference type="Proteomes" id="UP000046947"/>
    </source>
</evidence>
<evidence type="ECO:0000313" key="3">
    <source>
        <dbReference type="EMBL" id="CNW37915.1"/>
    </source>
</evidence>
<accession>A0A655FWF9</accession>
<gene>
    <name evidence="2" type="ORF">ERS007657_02090</name>
    <name evidence="3" type="ORF">ERS007661_03903</name>
    <name evidence="1" type="ORF">ERS007688_00608</name>
    <name evidence="5" type="ORF">ERS007739_00058</name>
    <name evidence="4" type="ORF">ERS007741_00226</name>
</gene>
<protein>
    <submittedName>
        <fullName evidence="3">Uncharacterized protein</fullName>
    </submittedName>
</protein>
<evidence type="ECO:0000313" key="5">
    <source>
        <dbReference type="EMBL" id="COW78178.1"/>
    </source>
</evidence>
<dbReference type="Proteomes" id="UP000046680">
    <property type="component" value="Unassembled WGS sequence"/>
</dbReference>
<dbReference type="Proteomes" id="UP000048600">
    <property type="component" value="Unassembled WGS sequence"/>
</dbReference>
<dbReference type="Proteomes" id="UP000039217">
    <property type="component" value="Unassembled WGS sequence"/>
</dbReference>
<proteinExistence type="predicted"/>
<evidence type="ECO:0000313" key="1">
    <source>
        <dbReference type="EMBL" id="CFE47088.1"/>
    </source>
</evidence>
<reference evidence="6 7" key="1">
    <citation type="submission" date="2015-03" db="EMBL/GenBank/DDBJ databases">
        <authorList>
            <consortium name="Pathogen Informatics"/>
        </authorList>
    </citation>
    <scope>NUCLEOTIDE SEQUENCE [LARGE SCALE GENOMIC DNA]</scope>
    <source>
        <strain evidence="2 8">C09601061</strain>
        <strain evidence="3 7">D00501624</strain>
        <strain evidence="1 9">H09601792</strain>
        <strain evidence="6">N09902308</strain>
        <strain evidence="4 10">P00601463</strain>
    </source>
</reference>
<evidence type="ECO:0000313" key="4">
    <source>
        <dbReference type="EMBL" id="COV58419.1"/>
    </source>
</evidence>